<dbReference type="Gene3D" id="3.40.50.2300">
    <property type="match status" value="1"/>
</dbReference>
<dbReference type="Pfam" id="PF00072">
    <property type="entry name" value="Response_reg"/>
    <property type="match status" value="1"/>
</dbReference>
<dbReference type="PROSITE" id="PS50110">
    <property type="entry name" value="RESPONSE_REGULATORY"/>
    <property type="match status" value="1"/>
</dbReference>
<dbReference type="PANTHER" id="PTHR44591:SF3">
    <property type="entry name" value="RESPONSE REGULATORY DOMAIN-CONTAINING PROTEIN"/>
    <property type="match status" value="1"/>
</dbReference>
<dbReference type="AlphaFoldDB" id="A0A3B0XJQ8"/>
<feature type="domain" description="Response regulatory" evidence="2">
    <location>
        <begin position="5"/>
        <end position="118"/>
    </location>
</feature>
<dbReference type="GO" id="GO:0000160">
    <property type="term" value="P:phosphorelay signal transduction system"/>
    <property type="evidence" value="ECO:0007669"/>
    <property type="project" value="InterPro"/>
</dbReference>
<dbReference type="InterPro" id="IPR011006">
    <property type="entry name" value="CheY-like_superfamily"/>
</dbReference>
<name>A0A3B0XJQ8_9ZZZZ</name>
<proteinExistence type="predicted"/>
<evidence type="ECO:0000256" key="1">
    <source>
        <dbReference type="ARBA" id="ARBA00022553"/>
    </source>
</evidence>
<keyword evidence="1" id="KW-0597">Phosphoprotein</keyword>
<dbReference type="InterPro" id="IPR008327">
    <property type="entry name" value="Sig_transdc_resp-reg_antiterm"/>
</dbReference>
<dbReference type="SUPFAM" id="SSF52172">
    <property type="entry name" value="CheY-like"/>
    <property type="match status" value="1"/>
</dbReference>
<dbReference type="InterPro" id="IPR001789">
    <property type="entry name" value="Sig_transdc_resp-reg_receiver"/>
</dbReference>
<dbReference type="InterPro" id="IPR050595">
    <property type="entry name" value="Bact_response_regulator"/>
</dbReference>
<reference evidence="3" key="1">
    <citation type="submission" date="2018-06" db="EMBL/GenBank/DDBJ databases">
        <authorList>
            <person name="Zhirakovskaya E."/>
        </authorList>
    </citation>
    <scope>NUCLEOTIDE SEQUENCE</scope>
</reference>
<evidence type="ECO:0000313" key="3">
    <source>
        <dbReference type="EMBL" id="VAW64930.1"/>
    </source>
</evidence>
<organism evidence="3">
    <name type="scientific">hydrothermal vent metagenome</name>
    <dbReference type="NCBI Taxonomy" id="652676"/>
    <lineage>
        <taxon>unclassified sequences</taxon>
        <taxon>metagenomes</taxon>
        <taxon>ecological metagenomes</taxon>
    </lineage>
</organism>
<protein>
    <recommendedName>
        <fullName evidence="2">Response regulatory domain-containing protein</fullName>
    </recommendedName>
</protein>
<dbReference type="SMART" id="SM00448">
    <property type="entry name" value="REC"/>
    <property type="match status" value="1"/>
</dbReference>
<gene>
    <name evidence="3" type="ORF">MNBD_GAMMA11-1212</name>
</gene>
<evidence type="ECO:0000259" key="2">
    <source>
        <dbReference type="PROSITE" id="PS50110"/>
    </source>
</evidence>
<sequence length="154" mass="16853">MKAKKILLVDDDGLVLSTFGKGLKDNGYRVSMVDSGEQAVRLVRNESSFDLAILDMRMPGLSGIETAKVLAQFNVPVIFLSAYDDEADVKQAVTEGALAYLVKPIDVEKAVPTIETALQRAMEIRVLRDTEIRLDSALETGNLVNVVVGILMER</sequence>
<accession>A0A3B0XJQ8</accession>
<dbReference type="EMBL" id="UOFG01000241">
    <property type="protein sequence ID" value="VAW64930.1"/>
    <property type="molecule type" value="Genomic_DNA"/>
</dbReference>
<feature type="non-terminal residue" evidence="3">
    <location>
        <position position="154"/>
    </location>
</feature>
<dbReference type="PIRSF" id="PIRSF036382">
    <property type="entry name" value="RR_antiterm"/>
    <property type="match status" value="1"/>
</dbReference>
<dbReference type="PANTHER" id="PTHR44591">
    <property type="entry name" value="STRESS RESPONSE REGULATOR PROTEIN 1"/>
    <property type="match status" value="1"/>
</dbReference>